<evidence type="ECO:0000313" key="2">
    <source>
        <dbReference type="EMBL" id="KAK7891186.1"/>
    </source>
</evidence>
<feature type="region of interest" description="Disordered" evidence="1">
    <location>
        <begin position="1"/>
        <end position="55"/>
    </location>
</feature>
<feature type="compositionally biased region" description="Low complexity" evidence="1">
    <location>
        <begin position="26"/>
        <end position="40"/>
    </location>
</feature>
<sequence>MNAPSKTRLASKQGTLKEKDDKKQGSSRSASVSSDASATSIDNGNDDQLASEQSLLEELKKTPPRKHAGGSEGGNMTAFVKDLLPKVLTLPPGLDIRIERAHRSLQSKPTNPAAAPRSILVRFLDAAVKDVVLQQAWKQGQVSFQDKRIFFDQDYSPELQKKRSKVHVIVKQLKQMGIQAKCLYPARLRVKMDSGEKTFASLTSASDTLEGLGVRVICGEKSVSRRD</sequence>
<evidence type="ECO:0000256" key="1">
    <source>
        <dbReference type="SAM" id="MobiDB-lite"/>
    </source>
</evidence>
<dbReference type="EMBL" id="JBBPFD010000017">
    <property type="protein sequence ID" value="KAK7891186.1"/>
    <property type="molecule type" value="Genomic_DNA"/>
</dbReference>
<dbReference type="PANTHER" id="PTHR11505">
    <property type="entry name" value="L1 TRANSPOSABLE ELEMENT-RELATED"/>
    <property type="match status" value="1"/>
</dbReference>
<protein>
    <recommendedName>
        <fullName evidence="4">L1 transposable element RRM domain-containing protein</fullName>
    </recommendedName>
</protein>
<proteinExistence type="predicted"/>
<feature type="compositionally biased region" description="Basic and acidic residues" evidence="1">
    <location>
        <begin position="15"/>
        <end position="24"/>
    </location>
</feature>
<organism evidence="2 3">
    <name type="scientific">Mugilogobius chulae</name>
    <name type="common">yellowstripe goby</name>
    <dbReference type="NCBI Taxonomy" id="88201"/>
    <lineage>
        <taxon>Eukaryota</taxon>
        <taxon>Metazoa</taxon>
        <taxon>Chordata</taxon>
        <taxon>Craniata</taxon>
        <taxon>Vertebrata</taxon>
        <taxon>Euteleostomi</taxon>
        <taxon>Actinopterygii</taxon>
        <taxon>Neopterygii</taxon>
        <taxon>Teleostei</taxon>
        <taxon>Neoteleostei</taxon>
        <taxon>Acanthomorphata</taxon>
        <taxon>Gobiaria</taxon>
        <taxon>Gobiiformes</taxon>
        <taxon>Gobioidei</taxon>
        <taxon>Gobiidae</taxon>
        <taxon>Gobionellinae</taxon>
        <taxon>Mugilogobius</taxon>
    </lineage>
</organism>
<evidence type="ECO:0008006" key="4">
    <source>
        <dbReference type="Google" id="ProtNLM"/>
    </source>
</evidence>
<reference evidence="3" key="1">
    <citation type="submission" date="2024-04" db="EMBL/GenBank/DDBJ databases">
        <title>Salinicola lusitanus LLJ914,a marine bacterium isolated from the Okinawa Trough.</title>
        <authorList>
            <person name="Li J."/>
        </authorList>
    </citation>
    <scope>NUCLEOTIDE SEQUENCE [LARGE SCALE GENOMIC DNA]</scope>
</reference>
<dbReference type="Gene3D" id="3.30.250.20">
    <property type="entry name" value="L1 transposable element, C-terminal domain"/>
    <property type="match status" value="1"/>
</dbReference>
<dbReference type="AlphaFoldDB" id="A0AAW0N516"/>
<keyword evidence="3" id="KW-1185">Reference proteome</keyword>
<dbReference type="InterPro" id="IPR042566">
    <property type="entry name" value="L1_C"/>
</dbReference>
<dbReference type="InterPro" id="IPR004244">
    <property type="entry name" value="Transposase_22"/>
</dbReference>
<evidence type="ECO:0000313" key="3">
    <source>
        <dbReference type="Proteomes" id="UP001460270"/>
    </source>
</evidence>
<comment type="caution">
    <text evidence="2">The sequence shown here is derived from an EMBL/GenBank/DDBJ whole genome shotgun (WGS) entry which is preliminary data.</text>
</comment>
<accession>A0AAW0N516</accession>
<feature type="compositionally biased region" description="Polar residues" evidence="1">
    <location>
        <begin position="1"/>
        <end position="14"/>
    </location>
</feature>
<dbReference type="Proteomes" id="UP001460270">
    <property type="component" value="Unassembled WGS sequence"/>
</dbReference>
<name>A0AAW0N516_9GOBI</name>
<gene>
    <name evidence="2" type="ORF">WMY93_023149</name>
</gene>